<dbReference type="GO" id="GO:0000139">
    <property type="term" value="C:Golgi membrane"/>
    <property type="evidence" value="ECO:0007669"/>
    <property type="project" value="InterPro"/>
</dbReference>
<gene>
    <name evidence="7" type="ORF">SSP0437_LOCUS9660</name>
</gene>
<feature type="transmembrane region" description="Helical" evidence="5">
    <location>
        <begin position="364"/>
        <end position="387"/>
    </location>
</feature>
<evidence type="ECO:0000256" key="5">
    <source>
        <dbReference type="SAM" id="Phobius"/>
    </source>
</evidence>
<keyword evidence="6" id="KW-0732">Signal</keyword>
<dbReference type="AlphaFoldDB" id="A0A7S1YJC6"/>
<reference evidence="7" key="1">
    <citation type="submission" date="2021-01" db="EMBL/GenBank/DDBJ databases">
        <authorList>
            <person name="Corre E."/>
            <person name="Pelletier E."/>
            <person name="Niang G."/>
            <person name="Scheremetjew M."/>
            <person name="Finn R."/>
            <person name="Kale V."/>
            <person name="Holt S."/>
            <person name="Cochrane G."/>
            <person name="Meng A."/>
            <person name="Brown T."/>
            <person name="Cohen L."/>
        </authorList>
    </citation>
    <scope>NUCLEOTIDE SEQUENCE</scope>
    <source>
        <strain evidence="7">ATCC 50979</strain>
    </source>
</reference>
<protein>
    <recommendedName>
        <fullName evidence="8">Sugar phosphate transporter domain-containing protein</fullName>
    </recommendedName>
</protein>
<feature type="signal peptide" evidence="6">
    <location>
        <begin position="1"/>
        <end position="37"/>
    </location>
</feature>
<feature type="chain" id="PRO_5031210735" description="Sugar phosphate transporter domain-containing protein" evidence="6">
    <location>
        <begin position="38"/>
        <end position="450"/>
    </location>
</feature>
<proteinExistence type="predicted"/>
<dbReference type="Pfam" id="PF04142">
    <property type="entry name" value="Nuc_sug_transp"/>
    <property type="match status" value="2"/>
</dbReference>
<feature type="transmembrane region" description="Helical" evidence="5">
    <location>
        <begin position="297"/>
        <end position="320"/>
    </location>
</feature>
<evidence type="ECO:0000256" key="2">
    <source>
        <dbReference type="ARBA" id="ARBA00022692"/>
    </source>
</evidence>
<name>A0A7S1YJC6_9EUKA</name>
<evidence type="ECO:0000256" key="6">
    <source>
        <dbReference type="SAM" id="SignalP"/>
    </source>
</evidence>
<dbReference type="EMBL" id="HBGL01012353">
    <property type="protein sequence ID" value="CAD9303858.1"/>
    <property type="molecule type" value="Transcribed_RNA"/>
</dbReference>
<keyword evidence="4 5" id="KW-0472">Membrane</keyword>
<evidence type="ECO:0000256" key="3">
    <source>
        <dbReference type="ARBA" id="ARBA00022989"/>
    </source>
</evidence>
<evidence type="ECO:0008006" key="8">
    <source>
        <dbReference type="Google" id="ProtNLM"/>
    </source>
</evidence>
<keyword evidence="3 5" id="KW-1133">Transmembrane helix</keyword>
<evidence type="ECO:0000313" key="7">
    <source>
        <dbReference type="EMBL" id="CAD9303858.1"/>
    </source>
</evidence>
<organism evidence="7">
    <name type="scientific">Sexangularia sp. CB-2014</name>
    <dbReference type="NCBI Taxonomy" id="1486929"/>
    <lineage>
        <taxon>Eukaryota</taxon>
        <taxon>Amoebozoa</taxon>
        <taxon>Tubulinea</taxon>
        <taxon>Elardia</taxon>
        <taxon>Arcellinida</taxon>
        <taxon>Arcellinida incertae sedis</taxon>
        <taxon>Sexangularia</taxon>
    </lineage>
</organism>
<dbReference type="GO" id="GO:0015165">
    <property type="term" value="F:pyrimidine nucleotide-sugar transmembrane transporter activity"/>
    <property type="evidence" value="ECO:0007669"/>
    <property type="project" value="InterPro"/>
</dbReference>
<comment type="subcellular location">
    <subcellularLocation>
        <location evidence="1">Membrane</location>
        <topology evidence="1">Multi-pass membrane protein</topology>
    </subcellularLocation>
</comment>
<feature type="transmembrane region" description="Helical" evidence="5">
    <location>
        <begin position="119"/>
        <end position="139"/>
    </location>
</feature>
<feature type="transmembrane region" description="Helical" evidence="5">
    <location>
        <begin position="332"/>
        <end position="352"/>
    </location>
</feature>
<dbReference type="PANTHER" id="PTHR10231">
    <property type="entry name" value="NUCLEOTIDE-SUGAR TRANSMEMBRANE TRANSPORTER"/>
    <property type="match status" value="1"/>
</dbReference>
<dbReference type="InterPro" id="IPR007271">
    <property type="entry name" value="Nuc_sug_transpt"/>
</dbReference>
<sequence>MILWTSATRRYTLLTLTTLSLSLQALLFSSIATSTHFSSPHESIMCTLLFELTKLGLSLLPLAWKSRSTGQVAAGDTGTSDGKKKRWSFEESRLYALPALVYLINDNLHFLIYNLVRDAALVEVLFSLRILTTTLWFRFMLSRRLSRTQWAALFLLTVGTANAALGAVGQSGWTRLSSSAHRFGTPISFAPQYDEDGSLISTMAVVAPSDRDAIDEAVDSLLQGADVADQPHFSPDQLLAALRDVETSMTAPLEETHHSTNVVSDLLDTLSKKKKKKKSGSSAAVGAPDGDEGVSPLGIFLVAVYCILSGFGAVFVEFLFKRNASESFYQQNAQLYGYGCIFNMLVLVAFYWREVTTTAPFEMFFGASGINALLLVANNALCGLLIAALVKYANTIEKVYAHSVSMVITLATSSLLLSRPPSPSLVISALIITTSIFIYHSEEGGRGSTF</sequence>
<evidence type="ECO:0000256" key="4">
    <source>
        <dbReference type="ARBA" id="ARBA00023136"/>
    </source>
</evidence>
<evidence type="ECO:0000256" key="1">
    <source>
        <dbReference type="ARBA" id="ARBA00004141"/>
    </source>
</evidence>
<keyword evidence="2 5" id="KW-0812">Transmembrane</keyword>
<accession>A0A7S1YJC6</accession>
<feature type="transmembrane region" description="Helical" evidence="5">
    <location>
        <begin position="151"/>
        <end position="173"/>
    </location>
</feature>